<dbReference type="Proteomes" id="UP000275078">
    <property type="component" value="Unassembled WGS sequence"/>
</dbReference>
<dbReference type="EMBL" id="ML119907">
    <property type="protein sequence ID" value="RPA71690.1"/>
    <property type="molecule type" value="Genomic_DNA"/>
</dbReference>
<evidence type="ECO:0000313" key="1">
    <source>
        <dbReference type="EMBL" id="RPA71690.1"/>
    </source>
</evidence>
<protein>
    <submittedName>
        <fullName evidence="1">Uncharacterized protein</fullName>
    </submittedName>
</protein>
<sequence>MDTGRHIQGCVYMLRCTKRTFEEEYRHRTRKYGRPPIIDMFLVPYGASHAEVEGCEESTWEIICETQRLTVSG</sequence>
<reference evidence="1 2" key="1">
    <citation type="journal article" date="2018" name="Nat. Ecol. Evol.">
        <title>Pezizomycetes genomes reveal the molecular basis of ectomycorrhizal truffle lifestyle.</title>
        <authorList>
            <person name="Murat C."/>
            <person name="Payen T."/>
            <person name="Noel B."/>
            <person name="Kuo A."/>
            <person name="Morin E."/>
            <person name="Chen J."/>
            <person name="Kohler A."/>
            <person name="Krizsan K."/>
            <person name="Balestrini R."/>
            <person name="Da Silva C."/>
            <person name="Montanini B."/>
            <person name="Hainaut M."/>
            <person name="Levati E."/>
            <person name="Barry K.W."/>
            <person name="Belfiori B."/>
            <person name="Cichocki N."/>
            <person name="Clum A."/>
            <person name="Dockter R.B."/>
            <person name="Fauchery L."/>
            <person name="Guy J."/>
            <person name="Iotti M."/>
            <person name="Le Tacon F."/>
            <person name="Lindquist E.A."/>
            <person name="Lipzen A."/>
            <person name="Malagnac F."/>
            <person name="Mello A."/>
            <person name="Molinier V."/>
            <person name="Miyauchi S."/>
            <person name="Poulain J."/>
            <person name="Riccioni C."/>
            <person name="Rubini A."/>
            <person name="Sitrit Y."/>
            <person name="Splivallo R."/>
            <person name="Traeger S."/>
            <person name="Wang M."/>
            <person name="Zifcakova L."/>
            <person name="Wipf D."/>
            <person name="Zambonelli A."/>
            <person name="Paolocci F."/>
            <person name="Nowrousian M."/>
            <person name="Ottonello S."/>
            <person name="Baldrian P."/>
            <person name="Spatafora J.W."/>
            <person name="Henrissat B."/>
            <person name="Nagy L.G."/>
            <person name="Aury J.M."/>
            <person name="Wincker P."/>
            <person name="Grigoriev I.V."/>
            <person name="Bonfante P."/>
            <person name="Martin F.M."/>
        </authorList>
    </citation>
    <scope>NUCLEOTIDE SEQUENCE [LARGE SCALE GENOMIC DNA]</scope>
    <source>
        <strain evidence="1 2">RN42</strain>
    </source>
</reference>
<evidence type="ECO:0000313" key="2">
    <source>
        <dbReference type="Proteomes" id="UP000275078"/>
    </source>
</evidence>
<organism evidence="1 2">
    <name type="scientific">Ascobolus immersus RN42</name>
    <dbReference type="NCBI Taxonomy" id="1160509"/>
    <lineage>
        <taxon>Eukaryota</taxon>
        <taxon>Fungi</taxon>
        <taxon>Dikarya</taxon>
        <taxon>Ascomycota</taxon>
        <taxon>Pezizomycotina</taxon>
        <taxon>Pezizomycetes</taxon>
        <taxon>Pezizales</taxon>
        <taxon>Ascobolaceae</taxon>
        <taxon>Ascobolus</taxon>
    </lineage>
</organism>
<name>A0A3N4HI62_ASCIM</name>
<proteinExistence type="predicted"/>
<gene>
    <name evidence="1" type="ORF">BJ508DRAFT_419823</name>
</gene>
<accession>A0A3N4HI62</accession>
<keyword evidence="2" id="KW-1185">Reference proteome</keyword>
<dbReference type="AlphaFoldDB" id="A0A3N4HI62"/>